<keyword evidence="2" id="KW-1185">Reference proteome</keyword>
<dbReference type="AlphaFoldDB" id="A0A1M5PED1"/>
<evidence type="ECO:0000313" key="2">
    <source>
        <dbReference type="Proteomes" id="UP000242520"/>
    </source>
</evidence>
<evidence type="ECO:0000313" key="1">
    <source>
        <dbReference type="EMBL" id="SHH00146.1"/>
    </source>
</evidence>
<name>A0A1M5PED1_9FIRM</name>
<gene>
    <name evidence="1" type="ORF">SAMN02744040_00438</name>
</gene>
<sequence length="201" mass="23405">MGIVRNFINVIGIASKNELPNKINGQIVEYSDTEILFVPDDKPEINTIYEIMIDLKIKSIRKVNSSLSNIVIIDGERKHKIIYTENGDFERVNVLYLNMPYNTFVELPNNNVDIDINNISIHVLDAYFELISSRKIYSHVVYLIDVNYNNQNLKDKYYKQNIRFDVGKNIDIEVDKELSISKDEDIDSENSEFIDIDSEYL</sequence>
<reference evidence="2" key="1">
    <citation type="submission" date="2016-11" db="EMBL/GenBank/DDBJ databases">
        <authorList>
            <person name="Varghese N."/>
            <person name="Submissions S."/>
        </authorList>
    </citation>
    <scope>NUCLEOTIDE SEQUENCE [LARGE SCALE GENOMIC DNA]</scope>
    <source>
        <strain evidence="2">DSM 15285</strain>
    </source>
</reference>
<evidence type="ECO:0008006" key="3">
    <source>
        <dbReference type="Google" id="ProtNLM"/>
    </source>
</evidence>
<proteinExistence type="predicted"/>
<protein>
    <recommendedName>
        <fullName evidence="3">SipL SPOCS domain-containing protein</fullName>
    </recommendedName>
</protein>
<accession>A0A1M5PED1</accession>
<dbReference type="EMBL" id="FQXH01000006">
    <property type="protein sequence ID" value="SHH00146.1"/>
    <property type="molecule type" value="Genomic_DNA"/>
</dbReference>
<dbReference type="STRING" id="1123350.SAMN02744040_00438"/>
<dbReference type="OrthoDB" id="1716276at2"/>
<dbReference type="RefSeq" id="WP_072723246.1">
    <property type="nucleotide sequence ID" value="NZ_FQXH01000006.1"/>
</dbReference>
<organism evidence="1 2">
    <name type="scientific">Tepidibacter thalassicus DSM 15285</name>
    <dbReference type="NCBI Taxonomy" id="1123350"/>
    <lineage>
        <taxon>Bacteria</taxon>
        <taxon>Bacillati</taxon>
        <taxon>Bacillota</taxon>
        <taxon>Clostridia</taxon>
        <taxon>Peptostreptococcales</taxon>
        <taxon>Peptostreptococcaceae</taxon>
        <taxon>Tepidibacter</taxon>
    </lineage>
</organism>
<dbReference type="Proteomes" id="UP000242520">
    <property type="component" value="Unassembled WGS sequence"/>
</dbReference>